<accession>A0A150RGQ5</accession>
<name>A0A150RGQ5_SORCE</name>
<evidence type="ECO:0000313" key="2">
    <source>
        <dbReference type="Proteomes" id="UP000075635"/>
    </source>
</evidence>
<gene>
    <name evidence="1" type="ORF">BE17_03840</name>
</gene>
<dbReference type="AlphaFoldDB" id="A0A150RGQ5"/>
<sequence length="441" mass="45030">EGGGGGAPEGKADGEPCAANDECLGGLCLTEETFGWAGGYCSSLCDPDLVPCEAGSECLPQGSYSLCLKSCEEAADCGGTGQTCVDMTGEGLLMCVGGCDADEQCEGACNDDYGYCVATGEVCDNAEDDDEDGLQDCEELDCASQGACAEDITAACAGAVDVSEGGTFSGTTEGGTNLFGSMCSTLGGAYPAGVGMNERVFQFVAPSKGVVQLAARAVEEEVEFDWYLRSGCDDAATLLGCLVSFGPRSAPLELPVEAGDTYFVFIEGTGEADVEYTLDVSFAEQRCGDGVRVGTEECDDANAANDDVCTDECLVNPEVVCASALPTTGEETAGDASEGTQGFTGSCGGDGGELVYQYTPTASGDVTISAVPQGAADIVLHVRTDCADRESEIACADDLFETDFTESVTVPVTEGEPITIFVDSYDGASSGPFTLTITPAE</sequence>
<proteinExistence type="predicted"/>
<dbReference type="Proteomes" id="UP000075635">
    <property type="component" value="Unassembled WGS sequence"/>
</dbReference>
<organism evidence="1 2">
    <name type="scientific">Sorangium cellulosum</name>
    <name type="common">Polyangium cellulosum</name>
    <dbReference type="NCBI Taxonomy" id="56"/>
    <lineage>
        <taxon>Bacteria</taxon>
        <taxon>Pseudomonadati</taxon>
        <taxon>Myxococcota</taxon>
        <taxon>Polyangia</taxon>
        <taxon>Polyangiales</taxon>
        <taxon>Polyangiaceae</taxon>
        <taxon>Sorangium</taxon>
    </lineage>
</organism>
<protein>
    <submittedName>
        <fullName evidence="1">Uncharacterized protein</fullName>
    </submittedName>
</protein>
<comment type="caution">
    <text evidence="1">The sequence shown here is derived from an EMBL/GenBank/DDBJ whole genome shotgun (WGS) entry which is preliminary data.</text>
</comment>
<feature type="non-terminal residue" evidence="1">
    <location>
        <position position="1"/>
    </location>
</feature>
<reference evidence="1 2" key="1">
    <citation type="submission" date="2014-02" db="EMBL/GenBank/DDBJ databases">
        <title>The small core and large imbalanced accessory genome model reveals a collaborative survival strategy of Sorangium cellulosum strains in nature.</title>
        <authorList>
            <person name="Han K."/>
            <person name="Peng R."/>
            <person name="Blom J."/>
            <person name="Li Y.-Z."/>
        </authorList>
    </citation>
    <scope>NUCLEOTIDE SEQUENCE [LARGE SCALE GENOMIC DNA]</scope>
    <source>
        <strain evidence="1 2">So0011-07</strain>
    </source>
</reference>
<evidence type="ECO:0000313" key="1">
    <source>
        <dbReference type="EMBL" id="KYF79455.1"/>
    </source>
</evidence>
<dbReference type="EMBL" id="JEMB01002646">
    <property type="protein sequence ID" value="KYF79455.1"/>
    <property type="molecule type" value="Genomic_DNA"/>
</dbReference>